<proteinExistence type="inferred from homology"/>
<gene>
    <name evidence="10" type="ORF">DEO45_00115</name>
</gene>
<evidence type="ECO:0000313" key="10">
    <source>
        <dbReference type="EMBL" id="RCS31562.1"/>
    </source>
</evidence>
<dbReference type="GO" id="GO:0015667">
    <property type="term" value="F:site-specific DNA-methyltransferase (cytosine-N4-specific) activity"/>
    <property type="evidence" value="ECO:0007669"/>
    <property type="project" value="UniProtKB-EC"/>
</dbReference>
<comment type="catalytic activity">
    <reaction evidence="8">
        <text>a 2'-deoxycytidine in DNA + S-adenosyl-L-methionine = an N(4)-methyl-2'-deoxycytidine in DNA + S-adenosyl-L-homocysteine + H(+)</text>
        <dbReference type="Rhea" id="RHEA:16857"/>
        <dbReference type="Rhea" id="RHEA-COMP:11369"/>
        <dbReference type="Rhea" id="RHEA-COMP:13674"/>
        <dbReference type="ChEBI" id="CHEBI:15378"/>
        <dbReference type="ChEBI" id="CHEBI:57856"/>
        <dbReference type="ChEBI" id="CHEBI:59789"/>
        <dbReference type="ChEBI" id="CHEBI:85452"/>
        <dbReference type="ChEBI" id="CHEBI:137933"/>
        <dbReference type="EC" id="2.1.1.113"/>
    </reaction>
</comment>
<evidence type="ECO:0000259" key="9">
    <source>
        <dbReference type="Pfam" id="PF01555"/>
    </source>
</evidence>
<dbReference type="EC" id="2.1.1.113" evidence="2"/>
<dbReference type="GO" id="GO:0032259">
    <property type="term" value="P:methylation"/>
    <property type="evidence" value="ECO:0007669"/>
    <property type="project" value="UniProtKB-KW"/>
</dbReference>
<dbReference type="OrthoDB" id="9816043at2"/>
<comment type="similarity">
    <text evidence="1">Belongs to the N(4)/N(6)-methyltransferase family. N(4) subfamily.</text>
</comment>
<organism evidence="10 11">
    <name type="scientific">Rhodanobacter denitrificans</name>
    <dbReference type="NCBI Taxonomy" id="666685"/>
    <lineage>
        <taxon>Bacteria</taxon>
        <taxon>Pseudomonadati</taxon>
        <taxon>Pseudomonadota</taxon>
        <taxon>Gammaproteobacteria</taxon>
        <taxon>Lysobacterales</taxon>
        <taxon>Rhodanobacteraceae</taxon>
        <taxon>Rhodanobacter</taxon>
    </lineage>
</organism>
<keyword evidence="5" id="KW-0949">S-adenosyl-L-methionine</keyword>
<evidence type="ECO:0000256" key="4">
    <source>
        <dbReference type="ARBA" id="ARBA00022679"/>
    </source>
</evidence>
<dbReference type="AlphaFoldDB" id="A0A368KI38"/>
<dbReference type="Proteomes" id="UP000252387">
    <property type="component" value="Unassembled WGS sequence"/>
</dbReference>
<dbReference type="PROSITE" id="PS00093">
    <property type="entry name" value="N4_MTASE"/>
    <property type="match status" value="1"/>
</dbReference>
<name>A0A368KI38_9GAMM</name>
<dbReference type="InterPro" id="IPR002941">
    <property type="entry name" value="DNA_methylase_N4/N6"/>
</dbReference>
<feature type="domain" description="DNA methylase N-4/N-6" evidence="9">
    <location>
        <begin position="50"/>
        <end position="104"/>
    </location>
</feature>
<evidence type="ECO:0000256" key="6">
    <source>
        <dbReference type="ARBA" id="ARBA00022747"/>
    </source>
</evidence>
<dbReference type="InterPro" id="IPR029063">
    <property type="entry name" value="SAM-dependent_MTases_sf"/>
</dbReference>
<evidence type="ECO:0000256" key="7">
    <source>
        <dbReference type="ARBA" id="ARBA00023125"/>
    </source>
</evidence>
<sequence length="393" mass="43808">MTEKAVRVTTRERDSFPSDAKNVLEQLLATDWSFAERAKAPLIESIHPYPAKFIGDIPRALLDILPVPEGTSVLDPFVGSGTTLVEAQRRGLPCVGIDLNPIACLISRVKTGAEPDKLQEMAAAIVSRARANKTPDRRAIPNLDHWFKVEVQTAVAAILEEIRDLEDDGIKDALNLCLSSIIVRVSNQDSDTRYAAVDKAVTWDGVFDAFTAAANKLQIAMASRSWTQTSAHVLNKNTLEVQPTDLPGKVGLVVTSPPYPNAYEYWLYHKYRMWWLGYDPIEVKKQEIGARAHFFKTNHHTEENFWEQMRGTLKLIDSVMVADGYACFVIGRSKIHGVVVDNAAIIRSIAESMNFHCVAQIERVISASRKSFNLAHANIKTETVLVLQKMQGR</sequence>
<evidence type="ECO:0000256" key="3">
    <source>
        <dbReference type="ARBA" id="ARBA00022603"/>
    </source>
</evidence>
<dbReference type="Gene3D" id="3.40.50.150">
    <property type="entry name" value="Vaccinia Virus protein VP39"/>
    <property type="match status" value="2"/>
</dbReference>
<keyword evidence="3 10" id="KW-0489">Methyltransferase</keyword>
<evidence type="ECO:0000256" key="8">
    <source>
        <dbReference type="ARBA" id="ARBA00049120"/>
    </source>
</evidence>
<keyword evidence="6" id="KW-0680">Restriction system</keyword>
<evidence type="ECO:0000313" key="11">
    <source>
        <dbReference type="Proteomes" id="UP000252387"/>
    </source>
</evidence>
<dbReference type="GO" id="GO:0008170">
    <property type="term" value="F:N-methyltransferase activity"/>
    <property type="evidence" value="ECO:0007669"/>
    <property type="project" value="InterPro"/>
</dbReference>
<dbReference type="InterPro" id="IPR017985">
    <property type="entry name" value="MeTrfase_CN4_CS"/>
</dbReference>
<keyword evidence="11" id="KW-1185">Reference proteome</keyword>
<reference evidence="10 11" key="1">
    <citation type="submission" date="2018-05" db="EMBL/GenBank/DDBJ databases">
        <title>Draft genome sequence of Rhodanobacter denitrificans Yn1 isolated from gold copper mine.</title>
        <authorList>
            <person name="Yang N."/>
            <person name="Mazhar H.S."/>
            <person name="Rensing C."/>
        </authorList>
    </citation>
    <scope>NUCLEOTIDE SEQUENCE [LARGE SCALE GENOMIC DNA]</scope>
    <source>
        <strain evidence="10 11">Yn1</strain>
    </source>
</reference>
<evidence type="ECO:0000256" key="5">
    <source>
        <dbReference type="ARBA" id="ARBA00022691"/>
    </source>
</evidence>
<keyword evidence="7" id="KW-0238">DNA-binding</keyword>
<dbReference type="EMBL" id="QFWQ01000001">
    <property type="protein sequence ID" value="RCS31562.1"/>
    <property type="molecule type" value="Genomic_DNA"/>
</dbReference>
<evidence type="ECO:0000256" key="2">
    <source>
        <dbReference type="ARBA" id="ARBA00012185"/>
    </source>
</evidence>
<dbReference type="SUPFAM" id="SSF53335">
    <property type="entry name" value="S-adenosyl-L-methionine-dependent methyltransferases"/>
    <property type="match status" value="2"/>
</dbReference>
<dbReference type="GO" id="GO:0003677">
    <property type="term" value="F:DNA binding"/>
    <property type="evidence" value="ECO:0007669"/>
    <property type="project" value="UniProtKB-KW"/>
</dbReference>
<dbReference type="GO" id="GO:0009307">
    <property type="term" value="P:DNA restriction-modification system"/>
    <property type="evidence" value="ECO:0007669"/>
    <property type="project" value="UniProtKB-KW"/>
</dbReference>
<keyword evidence="4 10" id="KW-0808">Transferase</keyword>
<evidence type="ECO:0000256" key="1">
    <source>
        <dbReference type="ARBA" id="ARBA00010203"/>
    </source>
</evidence>
<comment type="caution">
    <text evidence="10">The sequence shown here is derived from an EMBL/GenBank/DDBJ whole genome shotgun (WGS) entry which is preliminary data.</text>
</comment>
<dbReference type="Pfam" id="PF01555">
    <property type="entry name" value="N6_N4_Mtase"/>
    <property type="match status" value="1"/>
</dbReference>
<accession>A0A368KI38</accession>
<protein>
    <recommendedName>
        <fullName evidence="2">site-specific DNA-methyltransferase (cytosine-N(4)-specific)</fullName>
        <ecNumber evidence="2">2.1.1.113</ecNumber>
    </recommendedName>
</protein>